<dbReference type="Pfam" id="PF10124">
    <property type="entry name" value="Mu-like_gpT"/>
    <property type="match status" value="1"/>
</dbReference>
<evidence type="ECO:0000313" key="3">
    <source>
        <dbReference type="Proteomes" id="UP000064967"/>
    </source>
</evidence>
<dbReference type="STRING" id="1391654.AKJ09_09850"/>
<accession>A0A0K1QBY5</accession>
<dbReference type="Proteomes" id="UP000064967">
    <property type="component" value="Chromosome"/>
</dbReference>
<keyword evidence="3" id="KW-1185">Reference proteome</keyword>
<protein>
    <submittedName>
        <fullName evidence="2">Putative major head subunit protein</fullName>
    </submittedName>
</protein>
<evidence type="ECO:0000259" key="1">
    <source>
        <dbReference type="Pfam" id="PF10124"/>
    </source>
</evidence>
<name>A0A0K1QBY5_9BACT</name>
<feature type="domain" description="Bacteriophage Mu GpT" evidence="1">
    <location>
        <begin position="29"/>
        <end position="174"/>
    </location>
</feature>
<proteinExistence type="predicted"/>
<dbReference type="OrthoDB" id="5505127at2"/>
<organism evidence="2 3">
    <name type="scientific">Labilithrix luteola</name>
    <dbReference type="NCBI Taxonomy" id="1391654"/>
    <lineage>
        <taxon>Bacteria</taxon>
        <taxon>Pseudomonadati</taxon>
        <taxon>Myxococcota</taxon>
        <taxon>Polyangia</taxon>
        <taxon>Polyangiales</taxon>
        <taxon>Labilitrichaceae</taxon>
        <taxon>Labilithrix</taxon>
    </lineage>
</organism>
<reference evidence="2 3" key="1">
    <citation type="submission" date="2015-08" db="EMBL/GenBank/DDBJ databases">
        <authorList>
            <person name="Babu N.S."/>
            <person name="Beckwith C.J."/>
            <person name="Beseler K.G."/>
            <person name="Brison A."/>
            <person name="Carone J.V."/>
            <person name="Caskin T.P."/>
            <person name="Diamond M."/>
            <person name="Durham M.E."/>
            <person name="Foxe J.M."/>
            <person name="Go M."/>
            <person name="Henderson B.A."/>
            <person name="Jones I.B."/>
            <person name="McGettigan J.A."/>
            <person name="Micheletti S.J."/>
            <person name="Nasrallah M.E."/>
            <person name="Ortiz D."/>
            <person name="Piller C.R."/>
            <person name="Privatt S.R."/>
            <person name="Schneider S.L."/>
            <person name="Sharp S."/>
            <person name="Smith T.C."/>
            <person name="Stanton J.D."/>
            <person name="Ullery H.E."/>
            <person name="Wilson R.J."/>
            <person name="Serrano M.G."/>
            <person name="Buck G."/>
            <person name="Lee V."/>
            <person name="Wang Y."/>
            <person name="Carvalho R."/>
            <person name="Voegtly L."/>
            <person name="Shi R."/>
            <person name="Duckworth R."/>
            <person name="Johnson A."/>
            <person name="Loviza R."/>
            <person name="Walstead R."/>
            <person name="Shah Z."/>
            <person name="Kiflezghi M."/>
            <person name="Wade K."/>
            <person name="Ball S.L."/>
            <person name="Bradley K.W."/>
            <person name="Asai D.J."/>
            <person name="Bowman C.A."/>
            <person name="Russell D.A."/>
            <person name="Pope W.H."/>
            <person name="Jacobs-Sera D."/>
            <person name="Hendrix R.W."/>
            <person name="Hatfull G.F."/>
        </authorList>
    </citation>
    <scope>NUCLEOTIDE SEQUENCE [LARGE SCALE GENOMIC DNA]</scope>
    <source>
        <strain evidence="2 3">DSM 27648</strain>
    </source>
</reference>
<sequence>MQITPTWIGNFETNLRTLINGSSEYQARNLFWDKYMSVQQSATLRELFFFIIEAAQIRNESQGGNKRFDDMSAAMLEIVNENFGDGLILTKNEINDNVMANPGLGGVSAMKFAESWARQIGAAATRWPQDLLFQLLASGESANGYDNVPFFSTAHPVHLYRSSAGVFANLFTGAEVAPVGANAGSPGKCPIDVTNAASLDTAAANLWRAVAYIQALKGPNGKPRNLRVRRLLCGTGLTQRAIQVVDTKMLTANGIENVLSRYQIEVDSAAELPANSVDYYLACEMVPGLTGPTVLQQREPFTLTSFTPDTQVELARKKVFQWDYDGRGAGAYGMPELIFKVKAT</sequence>
<dbReference type="RefSeq" id="WP_146653993.1">
    <property type="nucleotide sequence ID" value="NZ_CP012333.1"/>
</dbReference>
<gene>
    <name evidence="2" type="ORF">AKJ09_09850</name>
</gene>
<dbReference type="KEGG" id="llu:AKJ09_09850"/>
<dbReference type="InterPro" id="IPR018774">
    <property type="entry name" value="Phage_Mu_GpT"/>
</dbReference>
<dbReference type="AlphaFoldDB" id="A0A0K1QBY5"/>
<dbReference type="EMBL" id="CP012333">
    <property type="protein sequence ID" value="AKV03187.1"/>
    <property type="molecule type" value="Genomic_DNA"/>
</dbReference>
<evidence type="ECO:0000313" key="2">
    <source>
        <dbReference type="EMBL" id="AKV03187.1"/>
    </source>
</evidence>